<feature type="domain" description="Sec20 C-terminal" evidence="8">
    <location>
        <begin position="157"/>
        <end position="240"/>
    </location>
</feature>
<keyword evidence="4 6" id="KW-1133">Transmembrane helix</keyword>
<dbReference type="Proteomes" id="UP000515908">
    <property type="component" value="Chromosome 28"/>
</dbReference>
<dbReference type="AlphaFoldDB" id="A0A7G2CWM2"/>
<accession>A0A7G2CWM2</accession>
<feature type="transmembrane region" description="Helical" evidence="6">
    <location>
        <begin position="220"/>
        <end position="238"/>
    </location>
</feature>
<feature type="signal peptide" evidence="7">
    <location>
        <begin position="1"/>
        <end position="22"/>
    </location>
</feature>
<proteinExistence type="predicted"/>
<dbReference type="EMBL" id="LR877172">
    <property type="protein sequence ID" value="CAD2222843.1"/>
    <property type="molecule type" value="Genomic_DNA"/>
</dbReference>
<feature type="chain" id="PRO_5028802565" evidence="7">
    <location>
        <begin position="23"/>
        <end position="251"/>
    </location>
</feature>
<evidence type="ECO:0000259" key="8">
    <source>
        <dbReference type="Pfam" id="PF03908"/>
    </source>
</evidence>
<keyword evidence="10" id="KW-1185">Reference proteome</keyword>
<evidence type="ECO:0000313" key="10">
    <source>
        <dbReference type="Proteomes" id="UP000515908"/>
    </source>
</evidence>
<evidence type="ECO:0000256" key="4">
    <source>
        <dbReference type="ARBA" id="ARBA00022989"/>
    </source>
</evidence>
<sequence>MFITKGAILLIFLASIYRRVRTMEKPFQTRDTGGTALHARIQQLIEKGALVEKEVLDAEARFLQSKGEEDGGAARGALCLAAAQAERTLAILQKSRRALMESNRPDTDDSAQTIPVQEALERQRAALQRLVLRVTSLVETDGGQSTDTAADTAAALRSLLQSRALLQLEVQKVQGAVDHLSSGSEKIKTLNDQLNRVTGALDMAQVAVKHLLNVQSREDVVLRLSWLVFILVVLYIFLQRGLGFFGKTIYV</sequence>
<evidence type="ECO:0000256" key="5">
    <source>
        <dbReference type="ARBA" id="ARBA00023136"/>
    </source>
</evidence>
<reference evidence="9 10" key="1">
    <citation type="submission" date="2020-08" db="EMBL/GenBank/DDBJ databases">
        <authorList>
            <person name="Newling K."/>
            <person name="Davey J."/>
            <person name="Forrester S."/>
        </authorList>
    </citation>
    <scope>NUCLEOTIDE SEQUENCE [LARGE SCALE GENOMIC DNA]</scope>
    <source>
        <strain evidence="10">Crithidia deanei Carvalho (ATCC PRA-265)</strain>
    </source>
</reference>
<evidence type="ECO:0000256" key="2">
    <source>
        <dbReference type="ARBA" id="ARBA00022448"/>
    </source>
</evidence>
<dbReference type="GO" id="GO:0016020">
    <property type="term" value="C:membrane"/>
    <property type="evidence" value="ECO:0007669"/>
    <property type="project" value="UniProtKB-SubCell"/>
</dbReference>
<dbReference type="VEuPathDB" id="TriTrypDB:ADEAN_001039700"/>
<evidence type="ECO:0000256" key="7">
    <source>
        <dbReference type="SAM" id="SignalP"/>
    </source>
</evidence>
<evidence type="ECO:0000256" key="1">
    <source>
        <dbReference type="ARBA" id="ARBA00004211"/>
    </source>
</evidence>
<dbReference type="Pfam" id="PF03908">
    <property type="entry name" value="Sec20"/>
    <property type="match status" value="1"/>
</dbReference>
<evidence type="ECO:0000313" key="9">
    <source>
        <dbReference type="EMBL" id="CAD2222843.1"/>
    </source>
</evidence>
<evidence type="ECO:0000256" key="6">
    <source>
        <dbReference type="SAM" id="Phobius"/>
    </source>
</evidence>
<keyword evidence="5 6" id="KW-0472">Membrane</keyword>
<protein>
    <submittedName>
        <fullName evidence="9">Sec20, putative</fullName>
    </submittedName>
</protein>
<name>A0A7G2CWM2_9TRYP</name>
<keyword evidence="2" id="KW-0813">Transport</keyword>
<keyword evidence="7" id="KW-0732">Signal</keyword>
<dbReference type="InterPro" id="IPR056173">
    <property type="entry name" value="Sec20_C"/>
</dbReference>
<organism evidence="9 10">
    <name type="scientific">Angomonas deanei</name>
    <dbReference type="NCBI Taxonomy" id="59799"/>
    <lineage>
        <taxon>Eukaryota</taxon>
        <taxon>Discoba</taxon>
        <taxon>Euglenozoa</taxon>
        <taxon>Kinetoplastea</taxon>
        <taxon>Metakinetoplastina</taxon>
        <taxon>Trypanosomatida</taxon>
        <taxon>Trypanosomatidae</taxon>
        <taxon>Strigomonadinae</taxon>
        <taxon>Angomonas</taxon>
    </lineage>
</organism>
<evidence type="ECO:0000256" key="3">
    <source>
        <dbReference type="ARBA" id="ARBA00022692"/>
    </source>
</evidence>
<keyword evidence="3 6" id="KW-0812">Transmembrane</keyword>
<gene>
    <name evidence="9" type="ORF">ADEAN_001039700</name>
</gene>
<comment type="subcellular location">
    <subcellularLocation>
        <location evidence="1">Membrane</location>
        <topology evidence="1">Single-pass type IV membrane protein</topology>
    </subcellularLocation>
</comment>